<keyword evidence="4" id="KW-1185">Reference proteome</keyword>
<feature type="compositionally biased region" description="Polar residues" evidence="1">
    <location>
        <begin position="258"/>
        <end position="268"/>
    </location>
</feature>
<dbReference type="RefSeq" id="XP_038739660.1">
    <property type="nucleotide sequence ID" value="XM_038894998.1"/>
</dbReference>
<accession>A0A9P6HTY5</accession>
<feature type="chain" id="PRO_5040388726" description="Cell wall protein" evidence="2">
    <location>
        <begin position="17"/>
        <end position="292"/>
    </location>
</feature>
<dbReference type="Pfam" id="PF12296">
    <property type="entry name" value="HsbA"/>
    <property type="match status" value="1"/>
</dbReference>
<feature type="compositionally biased region" description="Basic and acidic residues" evidence="1">
    <location>
        <begin position="244"/>
        <end position="256"/>
    </location>
</feature>
<keyword evidence="2" id="KW-0732">Signal</keyword>
<evidence type="ECO:0000256" key="2">
    <source>
        <dbReference type="SAM" id="SignalP"/>
    </source>
</evidence>
<comment type="caution">
    <text evidence="3">The sequence shown here is derived from an EMBL/GenBank/DDBJ whole genome shotgun (WGS) entry which is preliminary data.</text>
</comment>
<feature type="compositionally biased region" description="Polar residues" evidence="1">
    <location>
        <begin position="207"/>
        <end position="217"/>
    </location>
</feature>
<dbReference type="OrthoDB" id="5216132at2759"/>
<dbReference type="Proteomes" id="UP000781932">
    <property type="component" value="Unassembled WGS sequence"/>
</dbReference>
<sequence length="292" mass="29707">MKSFAPIALFAAGAFAAPNAAELSLRQLSNVNTIMETVLAGIQSLDQTCVAYSGGQGQELVQASDKMLTIIRTATDNAAAMQPLSMDEAIAFQPLSDKLNAAGDKLLDDITGKLSLYAQNCICESTLNWVSQISGNVNTLMTTISTKFPQGGKGGDEISHFGQVFTQMQESLQSCSGKACTPGSGPAGGFTPTEAAVPGAAAPTGSAHRNGTSSGREGNNGKPNNGKPNNGKPNNGKPNNGKGNNDKDGNKGKESSTEDSTSMKPVSVSTGGAAMMTFSGAGVAAALAVLLL</sequence>
<dbReference type="GeneID" id="62168072"/>
<dbReference type="AlphaFoldDB" id="A0A9P6HTY5"/>
<dbReference type="EMBL" id="JAATWM020000057">
    <property type="protein sequence ID" value="KAF9870199.1"/>
    <property type="molecule type" value="Genomic_DNA"/>
</dbReference>
<gene>
    <name evidence="3" type="ORF">CkaCkLH20_12285</name>
</gene>
<evidence type="ECO:0000256" key="1">
    <source>
        <dbReference type="SAM" id="MobiDB-lite"/>
    </source>
</evidence>
<reference evidence="3" key="2">
    <citation type="submission" date="2020-11" db="EMBL/GenBank/DDBJ databases">
        <title>Whole genome sequencing of Colletotrichum sp.</title>
        <authorList>
            <person name="Li H."/>
        </authorList>
    </citation>
    <scope>NUCLEOTIDE SEQUENCE</scope>
    <source>
        <strain evidence="3">CkLH20</strain>
    </source>
</reference>
<name>A0A9P6HTY5_9PEZI</name>
<evidence type="ECO:0000313" key="4">
    <source>
        <dbReference type="Proteomes" id="UP000781932"/>
    </source>
</evidence>
<evidence type="ECO:0008006" key="5">
    <source>
        <dbReference type="Google" id="ProtNLM"/>
    </source>
</evidence>
<evidence type="ECO:0000313" key="3">
    <source>
        <dbReference type="EMBL" id="KAF9870199.1"/>
    </source>
</evidence>
<dbReference type="InterPro" id="IPR021054">
    <property type="entry name" value="Cell_wall_mannoprotein_1"/>
</dbReference>
<feature type="region of interest" description="Disordered" evidence="1">
    <location>
        <begin position="175"/>
        <end position="268"/>
    </location>
</feature>
<organism evidence="3 4">
    <name type="scientific">Colletotrichum karsti</name>
    <dbReference type="NCBI Taxonomy" id="1095194"/>
    <lineage>
        <taxon>Eukaryota</taxon>
        <taxon>Fungi</taxon>
        <taxon>Dikarya</taxon>
        <taxon>Ascomycota</taxon>
        <taxon>Pezizomycotina</taxon>
        <taxon>Sordariomycetes</taxon>
        <taxon>Hypocreomycetidae</taxon>
        <taxon>Glomerellales</taxon>
        <taxon>Glomerellaceae</taxon>
        <taxon>Colletotrichum</taxon>
        <taxon>Colletotrichum boninense species complex</taxon>
    </lineage>
</organism>
<feature type="signal peptide" evidence="2">
    <location>
        <begin position="1"/>
        <end position="16"/>
    </location>
</feature>
<feature type="compositionally biased region" description="Low complexity" evidence="1">
    <location>
        <begin position="220"/>
        <end position="243"/>
    </location>
</feature>
<protein>
    <recommendedName>
        <fullName evidence="5">Cell wall protein</fullName>
    </recommendedName>
</protein>
<proteinExistence type="predicted"/>
<reference evidence="3" key="1">
    <citation type="submission" date="2020-03" db="EMBL/GenBank/DDBJ databases">
        <authorList>
            <person name="He L."/>
        </authorList>
    </citation>
    <scope>NUCLEOTIDE SEQUENCE</scope>
    <source>
        <strain evidence="3">CkLH20</strain>
    </source>
</reference>